<dbReference type="InterPro" id="IPR036850">
    <property type="entry name" value="NDK-like_dom_sf"/>
</dbReference>
<protein>
    <recommendedName>
        <fullName evidence="3">nucleoside-diphosphate kinase</fullName>
        <ecNumber evidence="3">2.7.4.6</ecNumber>
    </recommendedName>
</protein>
<comment type="caution">
    <text evidence="7">The sequence shown here is derived from an EMBL/GenBank/DDBJ whole genome shotgun (WGS) entry which is preliminary data.</text>
</comment>
<organism evidence="7 8">
    <name type="scientific">Saguinus oedipus</name>
    <name type="common">Cotton-top tamarin</name>
    <name type="synonym">Oedipomidas oedipus</name>
    <dbReference type="NCBI Taxonomy" id="9490"/>
    <lineage>
        <taxon>Eukaryota</taxon>
        <taxon>Metazoa</taxon>
        <taxon>Chordata</taxon>
        <taxon>Craniata</taxon>
        <taxon>Vertebrata</taxon>
        <taxon>Euteleostomi</taxon>
        <taxon>Mammalia</taxon>
        <taxon>Eutheria</taxon>
        <taxon>Euarchontoglires</taxon>
        <taxon>Primates</taxon>
        <taxon>Haplorrhini</taxon>
        <taxon>Platyrrhini</taxon>
        <taxon>Cebidae</taxon>
        <taxon>Callitrichinae</taxon>
        <taxon>Saguinus</taxon>
    </lineage>
</organism>
<evidence type="ECO:0000313" key="7">
    <source>
        <dbReference type="EMBL" id="KAK2119518.1"/>
    </source>
</evidence>
<gene>
    <name evidence="7" type="ORF">P7K49_000904</name>
</gene>
<dbReference type="Proteomes" id="UP001266305">
    <property type="component" value="Unassembled WGS sequence"/>
</dbReference>
<keyword evidence="5" id="KW-0418">Kinase</keyword>
<evidence type="ECO:0000313" key="8">
    <source>
        <dbReference type="Proteomes" id="UP001266305"/>
    </source>
</evidence>
<dbReference type="EC" id="2.7.4.6" evidence="3"/>
<evidence type="ECO:0000256" key="1">
    <source>
        <dbReference type="ARBA" id="ARBA00001946"/>
    </source>
</evidence>
<comment type="similarity">
    <text evidence="2">Belongs to the NDK family.</text>
</comment>
<accession>A0ABQ9WCY5</accession>
<dbReference type="Gene3D" id="3.30.70.141">
    <property type="entry name" value="Nucleoside diphosphate kinase-like domain"/>
    <property type="match status" value="1"/>
</dbReference>
<proteinExistence type="inferred from homology"/>
<evidence type="ECO:0000256" key="5">
    <source>
        <dbReference type="ARBA" id="ARBA00022777"/>
    </source>
</evidence>
<feature type="domain" description="Nucleoside diphosphate kinase-like" evidence="6">
    <location>
        <begin position="49"/>
        <end position="98"/>
    </location>
</feature>
<dbReference type="EMBL" id="JASSZA010000001">
    <property type="protein sequence ID" value="KAK2119518.1"/>
    <property type="molecule type" value="Genomic_DNA"/>
</dbReference>
<reference evidence="7 8" key="1">
    <citation type="submission" date="2023-05" db="EMBL/GenBank/DDBJ databases">
        <title>B98-5 Cell Line De Novo Hybrid Assembly: An Optical Mapping Approach.</title>
        <authorList>
            <person name="Kananen K."/>
            <person name="Auerbach J.A."/>
            <person name="Kautto E."/>
            <person name="Blachly J.S."/>
        </authorList>
    </citation>
    <scope>NUCLEOTIDE SEQUENCE [LARGE SCALE GENOMIC DNA]</scope>
    <source>
        <strain evidence="7">B95-8</strain>
        <tissue evidence="7">Cell line</tissue>
    </source>
</reference>
<name>A0ABQ9WCY5_SAGOE</name>
<sequence>MVGSLGAGHCSSQLLQCSHCLPPSFPDHVQPRVHLHRHKATQHAVGLLRNIMRHFELKEFHLWASEEHLKQHYPDLKDYPFLPGLVKYMNSGPVMAMAEGLSDAWGD</sequence>
<keyword evidence="8" id="KW-1185">Reference proteome</keyword>
<dbReference type="SUPFAM" id="SSF54919">
    <property type="entry name" value="Nucleoside diphosphate kinase, NDK"/>
    <property type="match status" value="1"/>
</dbReference>
<dbReference type="PANTHER" id="PTHR11349">
    <property type="entry name" value="NUCLEOSIDE DIPHOSPHATE KINASE"/>
    <property type="match status" value="1"/>
</dbReference>
<keyword evidence="4" id="KW-0808">Transferase</keyword>
<evidence type="ECO:0000259" key="6">
    <source>
        <dbReference type="Pfam" id="PF00334"/>
    </source>
</evidence>
<evidence type="ECO:0000256" key="4">
    <source>
        <dbReference type="ARBA" id="ARBA00022679"/>
    </source>
</evidence>
<dbReference type="Pfam" id="PF00334">
    <property type="entry name" value="NDK"/>
    <property type="match status" value="1"/>
</dbReference>
<evidence type="ECO:0000256" key="3">
    <source>
        <dbReference type="ARBA" id="ARBA00012966"/>
    </source>
</evidence>
<evidence type="ECO:0000256" key="2">
    <source>
        <dbReference type="ARBA" id="ARBA00008142"/>
    </source>
</evidence>
<dbReference type="InterPro" id="IPR034907">
    <property type="entry name" value="NDK-like_dom"/>
</dbReference>
<comment type="cofactor">
    <cofactor evidence="1">
        <name>Mg(2+)</name>
        <dbReference type="ChEBI" id="CHEBI:18420"/>
    </cofactor>
</comment>